<accession>A0A433QMP3</accession>
<dbReference type="AlphaFoldDB" id="A0A433QMP3"/>
<dbReference type="PANTHER" id="PTHR36847:SF1">
    <property type="entry name" value="AMIDOLIGASE ENZYME"/>
    <property type="match status" value="1"/>
</dbReference>
<dbReference type="InterPro" id="IPR022025">
    <property type="entry name" value="Amidoligase_2"/>
</dbReference>
<keyword evidence="2" id="KW-1185">Reference proteome</keyword>
<organism evidence="1 2">
    <name type="scientific">Jimgerdemannia flammicorona</name>
    <dbReference type="NCBI Taxonomy" id="994334"/>
    <lineage>
        <taxon>Eukaryota</taxon>
        <taxon>Fungi</taxon>
        <taxon>Fungi incertae sedis</taxon>
        <taxon>Mucoromycota</taxon>
        <taxon>Mucoromycotina</taxon>
        <taxon>Endogonomycetes</taxon>
        <taxon>Endogonales</taxon>
        <taxon>Endogonaceae</taxon>
        <taxon>Jimgerdemannia</taxon>
    </lineage>
</organism>
<proteinExistence type="predicted"/>
<name>A0A433QMP3_9FUNG</name>
<dbReference type="Pfam" id="PF12224">
    <property type="entry name" value="Amidoligase_2"/>
    <property type="match status" value="1"/>
</dbReference>
<evidence type="ECO:0000313" key="1">
    <source>
        <dbReference type="EMBL" id="RUS31056.1"/>
    </source>
</evidence>
<evidence type="ECO:0000313" key="2">
    <source>
        <dbReference type="Proteomes" id="UP000274822"/>
    </source>
</evidence>
<gene>
    <name evidence="1" type="ORF">BC938DRAFT_478549</name>
</gene>
<dbReference type="EMBL" id="RBNJ01003329">
    <property type="protein sequence ID" value="RUS31056.1"/>
    <property type="molecule type" value="Genomic_DNA"/>
</dbReference>
<reference evidence="1 2" key="1">
    <citation type="journal article" date="2018" name="New Phytol.">
        <title>Phylogenomics of Endogonaceae and evolution of mycorrhizas within Mucoromycota.</title>
        <authorList>
            <person name="Chang Y."/>
            <person name="Desiro A."/>
            <person name="Na H."/>
            <person name="Sandor L."/>
            <person name="Lipzen A."/>
            <person name="Clum A."/>
            <person name="Barry K."/>
            <person name="Grigoriev I.V."/>
            <person name="Martin F.M."/>
            <person name="Stajich J.E."/>
            <person name="Smith M.E."/>
            <person name="Bonito G."/>
            <person name="Spatafora J.W."/>
        </authorList>
    </citation>
    <scope>NUCLEOTIDE SEQUENCE [LARGE SCALE GENOMIC DNA]</scope>
    <source>
        <strain evidence="1 2">AD002</strain>
    </source>
</reference>
<dbReference type="GO" id="GO:0016874">
    <property type="term" value="F:ligase activity"/>
    <property type="evidence" value="ECO:0007669"/>
    <property type="project" value="UniProtKB-KW"/>
</dbReference>
<protein>
    <submittedName>
        <fullName evidence="1">Putative amidoligase enzyme-domain-containing protein</fullName>
    </submittedName>
</protein>
<dbReference type="PANTHER" id="PTHR36847">
    <property type="entry name" value="AMIDOLIGASE ENZYME"/>
    <property type="match status" value="1"/>
</dbReference>
<dbReference type="Proteomes" id="UP000274822">
    <property type="component" value="Unassembled WGS sequence"/>
</dbReference>
<sequence length="348" mass="39681">MAHPMPQKFLRLPEIPSNFTFGVETTSYWKLVPDGSLQNNRFQTNGQTIEVVSPVLGGAEGLLLVQRAMEAFNILHVSCNKTMGMHIHVGHQHWAKNAPEHPCKLQALKHICHNFVKYEMAIDLLVPETRRNGNQYIKSNRACLHQSNEMARDQINNCTTVEQLLNLINPGGDSGRYHKLNLQSLKRHGTIEFRQHSSTHEWPKACNWIAFVLKFVDSSITSTRFPDNFRQERNQDPDFVFQKLFDWVIKDPSSNNKATIGFHSTNVRWLPSSVRDKPILFSMAGDPALLPRSKLSSRFTITGSDVVGVSFSVPNMRSWAGLEHSFSIEDRAWEPGVFQLDRFKTSSR</sequence>
<keyword evidence="1" id="KW-0436">Ligase</keyword>
<comment type="caution">
    <text evidence="1">The sequence shown here is derived from an EMBL/GenBank/DDBJ whole genome shotgun (WGS) entry which is preliminary data.</text>
</comment>